<evidence type="ECO:0000313" key="2">
    <source>
        <dbReference type="Proteomes" id="UP000247416"/>
    </source>
</evidence>
<dbReference type="RefSeq" id="WP_107937044.1">
    <property type="nucleotide sequence ID" value="NZ_CP085009.1"/>
</dbReference>
<sequence length="340" mass="39759">MDDYKKNFQQFADKEAKGSSELYAYLSIRVIEDLELLDIIDKIPASQPKPNLFFASIQYLLTKSDAPLRNYYPSLTENPLPFDECFEPFKEFVLTHKEQLLDLFHTKLVQTNEVRRAAYLYPTFLDIQKNTNKPLTLIEIGTSAGLLLCLDAYNYEYKEDNQSFRVDNFDNSITIQSENKGGNLPNTINVDLKIEKRIGIDLNIVDLSNREEFEWMLALIWPEHQERRKQFVAASKIANAVEKEMYEGDLLELLPNIIQSNSPENQIVLFHTHVANQFPAQLKNDFKALLNKMSYTRSIYHVYNNMYDLNLHQEHLENGKVVSKKTFLKPDGHGRWFYWN</sequence>
<dbReference type="OrthoDB" id="9789360at2"/>
<dbReference type="InterPro" id="IPR011200">
    <property type="entry name" value="UCP012608"/>
</dbReference>
<dbReference type="Pfam" id="PF10094">
    <property type="entry name" value="DUF2332"/>
    <property type="match status" value="1"/>
</dbReference>
<organism evidence="1 2">
    <name type="scientific">Ureibacillus chungkukjangi</name>
    <dbReference type="NCBI Taxonomy" id="1202712"/>
    <lineage>
        <taxon>Bacteria</taxon>
        <taxon>Bacillati</taxon>
        <taxon>Bacillota</taxon>
        <taxon>Bacilli</taxon>
        <taxon>Bacillales</taxon>
        <taxon>Caryophanaceae</taxon>
        <taxon>Ureibacillus</taxon>
    </lineage>
</organism>
<protein>
    <submittedName>
        <fullName evidence="1">Uncharacterized protein DUF2332</fullName>
    </submittedName>
</protein>
<name>A0A318TM20_9BACL</name>
<dbReference type="PIRSF" id="PIRSF012608">
    <property type="entry name" value="UCP012608"/>
    <property type="match status" value="1"/>
</dbReference>
<gene>
    <name evidence="1" type="ORF">BJ095_11652</name>
</gene>
<proteinExistence type="predicted"/>
<comment type="caution">
    <text evidence="1">The sequence shown here is derived from an EMBL/GenBank/DDBJ whole genome shotgun (WGS) entry which is preliminary data.</text>
</comment>
<keyword evidence="2" id="KW-1185">Reference proteome</keyword>
<accession>A0A318TM20</accession>
<reference evidence="1 2" key="1">
    <citation type="submission" date="2018-06" db="EMBL/GenBank/DDBJ databases">
        <title>Genomic Encyclopedia of Archaeal and Bacterial Type Strains, Phase II (KMG-II): from individual species to whole genera.</title>
        <authorList>
            <person name="Goeker M."/>
        </authorList>
    </citation>
    <scope>NUCLEOTIDE SEQUENCE [LARGE SCALE GENOMIC DNA]</scope>
    <source>
        <strain evidence="1 2">KACC 16626</strain>
    </source>
</reference>
<dbReference type="Proteomes" id="UP000247416">
    <property type="component" value="Unassembled WGS sequence"/>
</dbReference>
<dbReference type="AlphaFoldDB" id="A0A318TM20"/>
<evidence type="ECO:0000313" key="1">
    <source>
        <dbReference type="EMBL" id="PYF05704.1"/>
    </source>
</evidence>
<dbReference type="EMBL" id="QJTJ01000016">
    <property type="protein sequence ID" value="PYF05704.1"/>
    <property type="molecule type" value="Genomic_DNA"/>
</dbReference>